<feature type="transmembrane region" description="Helical" evidence="1">
    <location>
        <begin position="47"/>
        <end position="66"/>
    </location>
</feature>
<keyword evidence="1" id="KW-0812">Transmembrane</keyword>
<evidence type="ECO:0008006" key="4">
    <source>
        <dbReference type="Google" id="ProtNLM"/>
    </source>
</evidence>
<dbReference type="RefSeq" id="WP_111518946.1">
    <property type="nucleotide sequence ID" value="NZ_QKUB01000024.1"/>
</dbReference>
<proteinExistence type="predicted"/>
<dbReference type="OrthoDB" id="9804380at2"/>
<evidence type="ECO:0000313" key="2">
    <source>
        <dbReference type="EMBL" id="PZV97727.1"/>
    </source>
</evidence>
<keyword evidence="1" id="KW-1133">Transmembrane helix</keyword>
<evidence type="ECO:0000256" key="1">
    <source>
        <dbReference type="SAM" id="Phobius"/>
    </source>
</evidence>
<feature type="non-terminal residue" evidence="2">
    <location>
        <position position="627"/>
    </location>
</feature>
<reference evidence="2 3" key="1">
    <citation type="submission" date="2018-06" db="EMBL/GenBank/DDBJ databases">
        <title>Genomic Encyclopedia of Archaeal and Bacterial Type Strains, Phase II (KMG-II): from individual species to whole genera.</title>
        <authorList>
            <person name="Goeker M."/>
        </authorList>
    </citation>
    <scope>NUCLEOTIDE SEQUENCE [LARGE SCALE GENOMIC DNA]</scope>
    <source>
        <strain evidence="2 3">ATCC 51348</strain>
    </source>
</reference>
<dbReference type="AlphaFoldDB" id="A0A2W7G2D6"/>
<dbReference type="InterPro" id="IPR027417">
    <property type="entry name" value="P-loop_NTPase"/>
</dbReference>
<accession>A0A2W7G2D6</accession>
<protein>
    <recommendedName>
        <fullName evidence="4">Type IV secretory pathway VirB4 component</fullName>
    </recommendedName>
</protein>
<dbReference type="NCBIfam" id="NF045975">
    <property type="entry name" value="VirB4_plasma"/>
    <property type="match status" value="1"/>
</dbReference>
<keyword evidence="3" id="KW-1185">Reference proteome</keyword>
<dbReference type="Proteomes" id="UP000249646">
    <property type="component" value="Unassembled WGS sequence"/>
</dbReference>
<organism evidence="2 3">
    <name type="scientific">Metamycoplasma auris</name>
    <dbReference type="NCBI Taxonomy" id="51363"/>
    <lineage>
        <taxon>Bacteria</taxon>
        <taxon>Bacillati</taxon>
        <taxon>Mycoplasmatota</taxon>
        <taxon>Mycoplasmoidales</taxon>
        <taxon>Metamycoplasmataceae</taxon>
        <taxon>Metamycoplasma</taxon>
    </lineage>
</organism>
<gene>
    <name evidence="2" type="ORF">BCF89_1242</name>
</gene>
<dbReference type="EMBL" id="QKUB01000024">
    <property type="protein sequence ID" value="PZV97727.1"/>
    <property type="molecule type" value="Genomic_DNA"/>
</dbReference>
<dbReference type="Gene3D" id="3.40.50.300">
    <property type="entry name" value="P-loop containing nucleotide triphosphate hydrolases"/>
    <property type="match status" value="1"/>
</dbReference>
<keyword evidence="1" id="KW-0472">Membrane</keyword>
<evidence type="ECO:0000313" key="3">
    <source>
        <dbReference type="Proteomes" id="UP000249646"/>
    </source>
</evidence>
<name>A0A2W7G2D6_9BACT</name>
<dbReference type="SUPFAM" id="SSF52540">
    <property type="entry name" value="P-loop containing nucleoside triphosphate hydrolases"/>
    <property type="match status" value="1"/>
</dbReference>
<feature type="transmembrane region" description="Helical" evidence="1">
    <location>
        <begin position="20"/>
        <end position="41"/>
    </location>
</feature>
<sequence length="627" mass="72346">MLQPKNLKKTQNYFWKSFSWLDFLVLTLLVILSVTIGYTSFPPSFANKWKILTSVILILVSSVVLIKSPKYDCRLYVLLFRAIKYLFSVKKYNHKAYSPKLLNPYKEIIENKYVKTKQLKTGTKYFGVLKFQGKSPWNEDIEDRESFLNKFNEWLDISEYHLTLIRKKELADYTKNFESLKLNKRKKLNSLRNKNVNKNIINNYKEYYKSIEEDLELLDTELLVDTYYVALYAKDILELKKIISNAIASFNSMDIEANLIEGLDLLKFLASISLKTLDEEAATTYLNELEISSRETLINKDNEIYVSLSLKEKFKEFFKFLKGNLKKNKIIQDQTYKKSKITLDNLLTSDTTFKRNYFIKDNRYYSIHTISELPLNIDDGWAINLFDNDATIVWNLGIFNEDTQASLLDKSGKRMVDNKALVKSKYFRASSNLQLEALEYLQSQLQENKNLLMNSSLMIINEGNTLKELRVAENKVITNAKRAKLIINSVPFKQFEALAQACLIPTDNLHEAIPMSSYNIAHGWPFENENSNDNNAFILGATASTGEPIIFDQFYKKSARRVNYNMFTVGSSGKGKSTDVKKAIVGHLGANNKVYIIDPQNEYTKLGNKFNATMIDLGLGHKTLINP</sequence>
<comment type="caution">
    <text evidence="2">The sequence shown here is derived from an EMBL/GenBank/DDBJ whole genome shotgun (WGS) entry which is preliminary data.</text>
</comment>